<dbReference type="InterPro" id="IPR039564">
    <property type="entry name" value="Peptidase_C39-like"/>
</dbReference>
<keyword evidence="4" id="KW-1185">Reference proteome</keyword>
<proteinExistence type="predicted"/>
<dbReference type="Pfam" id="PF18885">
    <property type="entry name" value="DUF5648"/>
    <property type="match status" value="1"/>
</dbReference>
<reference evidence="3 4" key="1">
    <citation type="journal article" date="2018" name="Genome Announc.">
        <title>Draft Genome Sequence of Lactococcus sp. Strain NtB2 (JCM 32569), Isolated from the Gut of the Higher Termite Nasutitermes takasagoensis.</title>
        <authorList>
            <person name="Noda S."/>
            <person name="Aihara C."/>
            <person name="Yuki M."/>
            <person name="Ohkuma M."/>
        </authorList>
    </citation>
    <scope>NUCLEOTIDE SEQUENCE [LARGE SCALE GENOMIC DNA]</scope>
    <source>
        <strain evidence="3 4">NtB2</strain>
    </source>
</reference>
<evidence type="ECO:0000259" key="2">
    <source>
        <dbReference type="Pfam" id="PF18885"/>
    </source>
</evidence>
<dbReference type="Pfam" id="PF13529">
    <property type="entry name" value="Peptidase_C39_2"/>
    <property type="match status" value="1"/>
</dbReference>
<dbReference type="AlphaFoldDB" id="A0A2R5HFC0"/>
<comment type="caution">
    <text evidence="3">The sequence shown here is derived from an EMBL/GenBank/DDBJ whole genome shotgun (WGS) entry which is preliminary data.</text>
</comment>
<dbReference type="EMBL" id="BFFO01000004">
    <property type="protein sequence ID" value="GBG96759.1"/>
    <property type="molecule type" value="Genomic_DNA"/>
</dbReference>
<dbReference type="Gene3D" id="3.90.70.10">
    <property type="entry name" value="Cysteine proteinases"/>
    <property type="match status" value="1"/>
</dbReference>
<evidence type="ECO:0000313" key="4">
    <source>
        <dbReference type="Proteomes" id="UP000245021"/>
    </source>
</evidence>
<sequence>MDSDWKYEGASWMAPNSSSVPVYRVYNPKSGEHLYTRDANEASVLVASYHWSNEGTAFYSDAKQGKADYRLYNPAAGVGSHFTTSSSYERDQLIKQGWKYEGIAWYGTTDPVVTSYVPPKTPTSPKPYAKAPVYYSQWDPRWSNVRIGPAGYTVGQAGCVPTSIAMVLKGSYGMNLDPGTVAQRANNYIPGSEPFGMNGQDLIRTVNSYGHNVEVVGSQQRAIDLLKAGYPLIFFINVGTGHAVVAYGYNNGTTMVNDPWHRQFYPNGTGTVSGLWAIPSPLTEDWNAGRPVFAIK</sequence>
<feature type="domain" description="Peptidase C39-like" evidence="1">
    <location>
        <begin position="134"/>
        <end position="260"/>
    </location>
</feature>
<evidence type="ECO:0000313" key="3">
    <source>
        <dbReference type="EMBL" id="GBG96759.1"/>
    </source>
</evidence>
<dbReference type="Proteomes" id="UP000245021">
    <property type="component" value="Unassembled WGS sequence"/>
</dbReference>
<protein>
    <submittedName>
        <fullName evidence="3">Membrane protein</fullName>
    </submittedName>
</protein>
<accession>A0A2R5HFC0</accession>
<gene>
    <name evidence="3" type="ORF">NtB2_00883</name>
</gene>
<evidence type="ECO:0000259" key="1">
    <source>
        <dbReference type="Pfam" id="PF13529"/>
    </source>
</evidence>
<name>A0A2R5HFC0_9LACT</name>
<dbReference type="OrthoDB" id="3186156at2"/>
<organism evidence="3 4">
    <name type="scientific">Lactococcus termiticola</name>
    <dbReference type="NCBI Taxonomy" id="2169526"/>
    <lineage>
        <taxon>Bacteria</taxon>
        <taxon>Bacillati</taxon>
        <taxon>Bacillota</taxon>
        <taxon>Bacilli</taxon>
        <taxon>Lactobacillales</taxon>
        <taxon>Streptococcaceae</taxon>
        <taxon>Lactococcus</taxon>
    </lineage>
</organism>
<dbReference type="InterPro" id="IPR043708">
    <property type="entry name" value="DUF5648"/>
</dbReference>
<feature type="domain" description="DUF5648" evidence="2">
    <location>
        <begin position="3"/>
        <end position="107"/>
    </location>
</feature>